<dbReference type="SMART" id="SM00974">
    <property type="entry name" value="T5orf172"/>
    <property type="match status" value="1"/>
</dbReference>
<keyword evidence="3" id="KW-1185">Reference proteome</keyword>
<dbReference type="EMBL" id="LT670849">
    <property type="protein sequence ID" value="SHN71625.1"/>
    <property type="molecule type" value="Genomic_DNA"/>
</dbReference>
<accession>A0A1M7TLP0</accession>
<dbReference type="RefSeq" id="WP_072817788.1">
    <property type="nucleotide sequence ID" value="NZ_LT670849.1"/>
</dbReference>
<feature type="domain" description="Bacteriophage T5 Orf172 DNA-binding" evidence="1">
    <location>
        <begin position="156"/>
        <end position="231"/>
    </location>
</feature>
<sequence length="233" mass="26855">MRETILREIKRLAEADGGKPPGSRTFENETGIRQSAWRGVLWARWGDAVTEAGFEPNVKQEKHEEKFFLEKLAEACIHLRKFPTAMELRMYSKIDEAFPSTKSITRQFGSLKNVPRQLLEWAVANNRADIEKILSANLAPTPVIPSNIKEGFVYLIRSGSHYKIGRSDELERRVKEIRVALPDSATLEHSIRTDDPAGIEGYWHRRFADKRANGEWFKLDRADVAAFKRRKYQ</sequence>
<evidence type="ECO:0000313" key="3">
    <source>
        <dbReference type="Proteomes" id="UP000184096"/>
    </source>
</evidence>
<proteinExistence type="predicted"/>
<name>A0A1M7TLP0_9BRAD</name>
<protein>
    <submittedName>
        <fullName evidence="2">Meiotically up-regulated gene 113</fullName>
    </submittedName>
</protein>
<reference evidence="3" key="1">
    <citation type="submission" date="2016-11" db="EMBL/GenBank/DDBJ databases">
        <authorList>
            <person name="Varghese N."/>
            <person name="Submissions S."/>
        </authorList>
    </citation>
    <scope>NUCLEOTIDE SEQUENCE [LARGE SCALE GENOMIC DNA]</scope>
    <source>
        <strain evidence="3">GAS401</strain>
    </source>
</reference>
<dbReference type="OrthoDB" id="8264993at2"/>
<gene>
    <name evidence="2" type="ORF">SAMN05444170_2070</name>
</gene>
<dbReference type="InterPro" id="IPR018306">
    <property type="entry name" value="Phage_T5_Orf172_DNA-bd"/>
</dbReference>
<evidence type="ECO:0000259" key="1">
    <source>
        <dbReference type="SMART" id="SM00974"/>
    </source>
</evidence>
<dbReference type="Proteomes" id="UP000184096">
    <property type="component" value="Chromosome I"/>
</dbReference>
<dbReference type="Pfam" id="PF13455">
    <property type="entry name" value="MUG113"/>
    <property type="match status" value="1"/>
</dbReference>
<dbReference type="AlphaFoldDB" id="A0A1M7TLP0"/>
<organism evidence="2 3">
    <name type="scientific">Bradyrhizobium erythrophlei</name>
    <dbReference type="NCBI Taxonomy" id="1437360"/>
    <lineage>
        <taxon>Bacteria</taxon>
        <taxon>Pseudomonadati</taxon>
        <taxon>Pseudomonadota</taxon>
        <taxon>Alphaproteobacteria</taxon>
        <taxon>Hyphomicrobiales</taxon>
        <taxon>Nitrobacteraceae</taxon>
        <taxon>Bradyrhizobium</taxon>
    </lineage>
</organism>
<evidence type="ECO:0000313" key="2">
    <source>
        <dbReference type="EMBL" id="SHN71625.1"/>
    </source>
</evidence>